<dbReference type="InterPro" id="IPR045864">
    <property type="entry name" value="aa-tRNA-synth_II/BPL/LPL"/>
</dbReference>
<dbReference type="Pfam" id="PF16917">
    <property type="entry name" value="BPL_LplA_LipB_2"/>
    <property type="match status" value="1"/>
</dbReference>
<feature type="domain" description="DUF4444" evidence="1">
    <location>
        <begin position="194"/>
        <end position="230"/>
    </location>
</feature>
<organism evidence="3 4">
    <name type="scientific">Planktotalea frisia</name>
    <dbReference type="NCBI Taxonomy" id="696762"/>
    <lineage>
        <taxon>Bacteria</taxon>
        <taxon>Pseudomonadati</taxon>
        <taxon>Pseudomonadota</taxon>
        <taxon>Alphaproteobacteria</taxon>
        <taxon>Rhodobacterales</taxon>
        <taxon>Paracoccaceae</taxon>
        <taxon>Planktotalea</taxon>
    </lineage>
</organism>
<dbReference type="Pfam" id="PF14563">
    <property type="entry name" value="DUF4444"/>
    <property type="match status" value="1"/>
</dbReference>
<evidence type="ECO:0000259" key="1">
    <source>
        <dbReference type="Pfam" id="PF14563"/>
    </source>
</evidence>
<evidence type="ECO:0008006" key="5">
    <source>
        <dbReference type="Google" id="ProtNLM"/>
    </source>
</evidence>
<protein>
    <recommendedName>
        <fullName evidence="5">Biotin--[biotin carboxyl-carrier protein] ligase</fullName>
    </recommendedName>
</protein>
<reference evidence="3 4" key="1">
    <citation type="submission" date="2016-10" db="EMBL/GenBank/DDBJ databases">
        <title>Genome sequence of Planktotalea frisia SH6-1.</title>
        <authorList>
            <person name="Poehlein A."/>
            <person name="Bakenhus I."/>
            <person name="Voget S."/>
            <person name="Brinkhoff T."/>
            <person name="Simon M."/>
        </authorList>
    </citation>
    <scope>NUCLEOTIDE SEQUENCE [LARGE SCALE GENOMIC DNA]</scope>
    <source>
        <strain evidence="3 4">SH6-1</strain>
    </source>
</reference>
<dbReference type="EMBL" id="MLCB01000207">
    <property type="protein sequence ID" value="OJI91963.1"/>
    <property type="molecule type" value="Genomic_DNA"/>
</dbReference>
<evidence type="ECO:0000313" key="3">
    <source>
        <dbReference type="EMBL" id="OJI91963.1"/>
    </source>
</evidence>
<dbReference type="InterPro" id="IPR028044">
    <property type="entry name" value="DUF4444"/>
</dbReference>
<name>A0A1L9NRY0_9RHOB</name>
<dbReference type="RefSeq" id="WP_072632304.1">
    <property type="nucleotide sequence ID" value="NZ_MLCB01000207.1"/>
</dbReference>
<dbReference type="AlphaFoldDB" id="A0A1L9NRY0"/>
<sequence>MTTPQFPPLFSGQNAAGGDPFALAIATADVGCEAGLVIYDLGADLLRVAIVFAPDVSLSDAAVILPICGVGLQNAIGALGPPEVSVHLGWDGTVYVNGGRCGTLRMAASGKLDVEPDWLVVELNLTLWPASDETGLTPDQTALYAEGCSEIDAVALLESWVRHTLVGINTWADSGTAQIHREWGGLAHGLVGDITLAGQAGTYIGLDDRLGVLLKIEDDTIVIPLTANLTRPV</sequence>
<comment type="caution">
    <text evidence="3">The sequence shown here is derived from an EMBL/GenBank/DDBJ whole genome shotgun (WGS) entry which is preliminary data.</text>
</comment>
<accession>A0A1L9NRY0</accession>
<keyword evidence="4" id="KW-1185">Reference proteome</keyword>
<proteinExistence type="predicted"/>
<dbReference type="OrthoDB" id="7657788at2"/>
<feature type="domain" description="BPL/LPL catalytic" evidence="2">
    <location>
        <begin position="6"/>
        <end position="183"/>
    </location>
</feature>
<dbReference type="Proteomes" id="UP000184514">
    <property type="component" value="Unassembled WGS sequence"/>
</dbReference>
<dbReference type="Gene3D" id="3.30.930.10">
    <property type="entry name" value="Bira Bifunctional Protein, Domain 2"/>
    <property type="match status" value="1"/>
</dbReference>
<dbReference type="Gene3D" id="2.30.30.100">
    <property type="match status" value="1"/>
</dbReference>
<gene>
    <name evidence="3" type="ORF">PFRI_38270</name>
</gene>
<dbReference type="STRING" id="696762.PFRI_38270"/>
<dbReference type="InterPro" id="IPR004143">
    <property type="entry name" value="BPL_LPL_catalytic"/>
</dbReference>
<evidence type="ECO:0000313" key="4">
    <source>
        <dbReference type="Proteomes" id="UP000184514"/>
    </source>
</evidence>
<evidence type="ECO:0000259" key="2">
    <source>
        <dbReference type="Pfam" id="PF16917"/>
    </source>
</evidence>